<proteinExistence type="predicted"/>
<dbReference type="AlphaFoldDB" id="A0A6I2UUT6"/>
<evidence type="ECO:0000313" key="2">
    <source>
        <dbReference type="EMBL" id="MSV25913.1"/>
    </source>
</evidence>
<organism evidence="2 3">
    <name type="scientific">Selenomonas montiformis</name>
    <dbReference type="NCBI Taxonomy" id="2652285"/>
    <lineage>
        <taxon>Bacteria</taxon>
        <taxon>Bacillati</taxon>
        <taxon>Bacillota</taxon>
        <taxon>Negativicutes</taxon>
        <taxon>Selenomonadales</taxon>
        <taxon>Selenomonadaceae</taxon>
        <taxon>Selenomonas</taxon>
    </lineage>
</organism>
<dbReference type="Proteomes" id="UP000430222">
    <property type="component" value="Unassembled WGS sequence"/>
</dbReference>
<comment type="caution">
    <text evidence="2">The sequence shown here is derived from an EMBL/GenBank/DDBJ whole genome shotgun (WGS) entry which is preliminary data.</text>
</comment>
<dbReference type="PANTHER" id="PTHR43236:SF1">
    <property type="entry name" value="BLL7220 PROTEIN"/>
    <property type="match status" value="1"/>
</dbReference>
<dbReference type="InterPro" id="IPR052345">
    <property type="entry name" value="Rad_response_metalloprotease"/>
</dbReference>
<protein>
    <submittedName>
        <fullName evidence="2">ImmA/IrrE family metallo-endopeptidase</fullName>
    </submittedName>
</protein>
<keyword evidence="3" id="KW-1185">Reference proteome</keyword>
<gene>
    <name evidence="2" type="ORF">FYJ78_12220</name>
</gene>
<dbReference type="PANTHER" id="PTHR43236">
    <property type="entry name" value="ANTITOXIN HIGA1"/>
    <property type="match status" value="1"/>
</dbReference>
<dbReference type="Gene3D" id="1.10.10.2910">
    <property type="match status" value="1"/>
</dbReference>
<reference evidence="2 3" key="1">
    <citation type="submission" date="2019-08" db="EMBL/GenBank/DDBJ databases">
        <title>In-depth cultivation of the pig gut microbiome towards novel bacterial diversity and tailored functional studies.</title>
        <authorList>
            <person name="Wylensek D."/>
            <person name="Hitch T.C.A."/>
            <person name="Clavel T."/>
        </authorList>
    </citation>
    <scope>NUCLEOTIDE SEQUENCE [LARGE SCALE GENOMIC DNA]</scope>
    <source>
        <strain evidence="3">WCA-380-WT-3B3</strain>
    </source>
</reference>
<dbReference type="EMBL" id="VUNL01000018">
    <property type="protein sequence ID" value="MSV25913.1"/>
    <property type="molecule type" value="Genomic_DNA"/>
</dbReference>
<dbReference type="Pfam" id="PF06114">
    <property type="entry name" value="Peptidase_M78"/>
    <property type="match status" value="1"/>
</dbReference>
<feature type="domain" description="IrrE N-terminal-like" evidence="1">
    <location>
        <begin position="80"/>
        <end position="141"/>
    </location>
</feature>
<accession>A0A6I2UUT6</accession>
<evidence type="ECO:0000259" key="1">
    <source>
        <dbReference type="Pfam" id="PF06114"/>
    </source>
</evidence>
<sequence length="273" mass="31919">MTNKEILSIVAHIHLEWLPAQFPVKVKRLLNMLIDLEPNFQAMTYQKYAEIEDWFPSPFQIKRHFHSLEGKIIYLPEENLYVLLYNQAQRIERKKWTLAHELGHYFCGHLNQLHSGQVMDEYTNQRIEAEANRFARYLLAPPWLLAGVTGAYGYTDAMTFYALCRFLFRLSQEASYYIAVSSHNTFYHYGIKNLASHWNPLQKKYQPIIDDIIFKQLPTQSDFNSFVDAYRYEYNLISWLCTSQQIGLIHGPVSAAQILAECNTSDVAQHKGI</sequence>
<dbReference type="RefSeq" id="WP_154621676.1">
    <property type="nucleotide sequence ID" value="NZ_VUNL01000018.1"/>
</dbReference>
<dbReference type="InterPro" id="IPR010359">
    <property type="entry name" value="IrrE_HExxH"/>
</dbReference>
<evidence type="ECO:0000313" key="3">
    <source>
        <dbReference type="Proteomes" id="UP000430222"/>
    </source>
</evidence>
<name>A0A6I2UUT6_9FIRM</name>